<dbReference type="GeneID" id="104718640"/>
<evidence type="ECO:0000313" key="4">
    <source>
        <dbReference type="RefSeq" id="XP_010434723.1"/>
    </source>
</evidence>
<protein>
    <submittedName>
        <fullName evidence="4">Small ubiquitin-related modifier 4</fullName>
    </submittedName>
</protein>
<feature type="region of interest" description="Disordered" evidence="1">
    <location>
        <begin position="1"/>
        <end position="23"/>
    </location>
</feature>
<dbReference type="InterPro" id="IPR029071">
    <property type="entry name" value="Ubiquitin-like_domsf"/>
</dbReference>
<sequence>MSEEGSQVGDNASTLQSKVRSETTRPRIAPYILSKVYEISKVKKEGEKPKVASESSTHVTLNVKGQDEEGVRVFKVRRNAKLLRLMEHYTEMRGVEWNTFGFLLDGSRIREYHTPDELELKDGDEIDAMQCCIN</sequence>
<evidence type="ECO:0000256" key="1">
    <source>
        <dbReference type="SAM" id="MobiDB-lite"/>
    </source>
</evidence>
<dbReference type="PROSITE" id="PS50053">
    <property type="entry name" value="UBIQUITIN_2"/>
    <property type="match status" value="1"/>
</dbReference>
<proteinExistence type="predicted"/>
<gene>
    <name evidence="4" type="primary">LOC104718640</name>
</gene>
<evidence type="ECO:0000313" key="3">
    <source>
        <dbReference type="Proteomes" id="UP000694864"/>
    </source>
</evidence>
<dbReference type="Gene3D" id="3.10.20.90">
    <property type="entry name" value="Phosphatidylinositol 3-kinase Catalytic Subunit, Chain A, domain 1"/>
    <property type="match status" value="1"/>
</dbReference>
<dbReference type="InterPro" id="IPR000626">
    <property type="entry name" value="Ubiquitin-like_dom"/>
</dbReference>
<feature type="domain" description="Ubiquitin-like" evidence="2">
    <location>
        <begin position="59"/>
        <end position="129"/>
    </location>
</feature>
<accession>A0ABM0U258</accession>
<dbReference type="SUPFAM" id="SSF54236">
    <property type="entry name" value="Ubiquitin-like"/>
    <property type="match status" value="1"/>
</dbReference>
<name>A0ABM0U258_CAMSA</name>
<feature type="compositionally biased region" description="Polar residues" evidence="1">
    <location>
        <begin position="1"/>
        <end position="18"/>
    </location>
</feature>
<dbReference type="CDD" id="cd01763">
    <property type="entry name" value="Ubl_SUMO_like"/>
    <property type="match status" value="1"/>
</dbReference>
<dbReference type="InterPro" id="IPR022617">
    <property type="entry name" value="Rad60/SUMO-like_dom"/>
</dbReference>
<evidence type="ECO:0000259" key="2">
    <source>
        <dbReference type="PROSITE" id="PS50053"/>
    </source>
</evidence>
<reference evidence="3" key="1">
    <citation type="journal article" date="2014" name="Nat. Commun.">
        <title>The emerging biofuel crop Camelina sativa retains a highly undifferentiated hexaploid genome structure.</title>
        <authorList>
            <person name="Kagale S."/>
            <person name="Koh C."/>
            <person name="Nixon J."/>
            <person name="Bollina V."/>
            <person name="Clarke W.E."/>
            <person name="Tuteja R."/>
            <person name="Spillane C."/>
            <person name="Robinson S.J."/>
            <person name="Links M.G."/>
            <person name="Clarke C."/>
            <person name="Higgins E.E."/>
            <person name="Huebert T."/>
            <person name="Sharpe A.G."/>
            <person name="Parkin I.A."/>
        </authorList>
    </citation>
    <scope>NUCLEOTIDE SEQUENCE [LARGE SCALE GENOMIC DNA]</scope>
    <source>
        <strain evidence="3">cv. DH55</strain>
    </source>
</reference>
<dbReference type="PANTHER" id="PTHR10562">
    <property type="entry name" value="SMALL UBIQUITIN-RELATED MODIFIER"/>
    <property type="match status" value="1"/>
</dbReference>
<dbReference type="RefSeq" id="XP_010434723.1">
    <property type="nucleotide sequence ID" value="XM_010436421.1"/>
</dbReference>
<reference evidence="4" key="2">
    <citation type="submission" date="2025-08" db="UniProtKB">
        <authorList>
            <consortium name="RefSeq"/>
        </authorList>
    </citation>
    <scope>IDENTIFICATION</scope>
    <source>
        <tissue evidence="4">Leaf</tissue>
    </source>
</reference>
<dbReference type="Pfam" id="PF11976">
    <property type="entry name" value="Rad60-SLD"/>
    <property type="match status" value="1"/>
</dbReference>
<keyword evidence="3" id="KW-1185">Reference proteome</keyword>
<organism evidence="3 4">
    <name type="scientific">Camelina sativa</name>
    <name type="common">False flax</name>
    <name type="synonym">Myagrum sativum</name>
    <dbReference type="NCBI Taxonomy" id="90675"/>
    <lineage>
        <taxon>Eukaryota</taxon>
        <taxon>Viridiplantae</taxon>
        <taxon>Streptophyta</taxon>
        <taxon>Embryophyta</taxon>
        <taxon>Tracheophyta</taxon>
        <taxon>Spermatophyta</taxon>
        <taxon>Magnoliopsida</taxon>
        <taxon>eudicotyledons</taxon>
        <taxon>Gunneridae</taxon>
        <taxon>Pentapetalae</taxon>
        <taxon>rosids</taxon>
        <taxon>malvids</taxon>
        <taxon>Brassicales</taxon>
        <taxon>Brassicaceae</taxon>
        <taxon>Camelineae</taxon>
        <taxon>Camelina</taxon>
    </lineage>
</organism>
<dbReference type="Proteomes" id="UP000694864">
    <property type="component" value="Chromosome 10"/>
</dbReference>